<dbReference type="RefSeq" id="WP_305028155.1">
    <property type="nucleotide sequence ID" value="NZ_JAUQTA010000001.1"/>
</dbReference>
<feature type="domain" description="ABC transmembrane type-1" evidence="11">
    <location>
        <begin position="158"/>
        <end position="362"/>
    </location>
</feature>
<dbReference type="CDD" id="cd06261">
    <property type="entry name" value="TM_PBP2"/>
    <property type="match status" value="1"/>
</dbReference>
<feature type="transmembrane region" description="Helical" evidence="10">
    <location>
        <begin position="68"/>
        <end position="91"/>
    </location>
</feature>
<comment type="similarity">
    <text evidence="3 10">Belongs to the binding-protein-dependent transport system permease family. CysTW subfamily.</text>
</comment>
<organism evidence="12 13">
    <name type="scientific">Nocardioides jiangxiensis</name>
    <dbReference type="NCBI Taxonomy" id="3064524"/>
    <lineage>
        <taxon>Bacteria</taxon>
        <taxon>Bacillati</taxon>
        <taxon>Actinomycetota</taxon>
        <taxon>Actinomycetes</taxon>
        <taxon>Propionibacteriales</taxon>
        <taxon>Nocardioidaceae</taxon>
        <taxon>Nocardioides</taxon>
    </lineage>
</organism>
<evidence type="ECO:0000256" key="6">
    <source>
        <dbReference type="ARBA" id="ARBA00022592"/>
    </source>
</evidence>
<keyword evidence="9 10" id="KW-0472">Membrane</keyword>
<evidence type="ECO:0000256" key="7">
    <source>
        <dbReference type="ARBA" id="ARBA00022692"/>
    </source>
</evidence>
<dbReference type="InterPro" id="IPR000515">
    <property type="entry name" value="MetI-like"/>
</dbReference>
<dbReference type="SUPFAM" id="SSF161098">
    <property type="entry name" value="MetI-like"/>
    <property type="match status" value="1"/>
</dbReference>
<dbReference type="PROSITE" id="PS50928">
    <property type="entry name" value="ABC_TM1"/>
    <property type="match status" value="1"/>
</dbReference>
<keyword evidence="4" id="KW-0813">Transport</keyword>
<evidence type="ECO:0000256" key="9">
    <source>
        <dbReference type="ARBA" id="ARBA00023136"/>
    </source>
</evidence>
<dbReference type="InterPro" id="IPR051408">
    <property type="entry name" value="Phosphate_transprt_permease"/>
</dbReference>
<feature type="transmembrane region" description="Helical" evidence="10">
    <location>
        <begin position="154"/>
        <end position="182"/>
    </location>
</feature>
<gene>
    <name evidence="12" type="primary">pstA</name>
    <name evidence="12" type="ORF">Q5722_10500</name>
</gene>
<sequence length="407" mass="43084">MTAFAQVELTTGSTHLPVRDPHAPAPRPLATLGRPTAEDTFRSWGSLAGSAALAWLVCERLLPLPGVAWFLVVWFVLSVGLGALVALMRGGVPDMVDMVARRVILWAFLLIVGALVSVIGFVIVRGWHPLMHLNFWTDDMAGVGPKDGMDKGGVLHAIVGSLIELGIGLAITVPLGIGTAVFMNEIGGRFAAVVRTVVEAMTALPSIVAGLFVYTVWLLALGQQRSGLAASLAIAVMMLPIIARASDVVLRVVPGSLREASLALGSSRWKTVWHVVLPTARPGLATAVILGLARGVGETSPVLLTSGAANALTADPLKLMSSLPLYIFTLVRSGEPASIDRGFAGAAALLLLVLTLFVAARLIARPQSAKPRRRPVRALVRLTTRPFTLLRRTQVSGEADLNQETTR</sequence>
<protein>
    <recommendedName>
        <fullName evidence="10">Phosphate transport system permease protein PstA</fullName>
    </recommendedName>
</protein>
<dbReference type="Proteomes" id="UP001233314">
    <property type="component" value="Unassembled WGS sequence"/>
</dbReference>
<keyword evidence="5 10" id="KW-1003">Cell membrane</keyword>
<evidence type="ECO:0000256" key="8">
    <source>
        <dbReference type="ARBA" id="ARBA00022989"/>
    </source>
</evidence>
<reference evidence="12 13" key="1">
    <citation type="submission" date="2023-07" db="EMBL/GenBank/DDBJ databases">
        <title>Nocardioides sp. nov WY-20 isolated from soil.</title>
        <authorList>
            <person name="Liu B."/>
            <person name="Wan Y."/>
        </authorList>
    </citation>
    <scope>NUCLEOTIDE SEQUENCE [LARGE SCALE GENOMIC DNA]</scope>
    <source>
        <strain evidence="12 13">WY-20</strain>
    </source>
</reference>
<feature type="transmembrane region" description="Helical" evidence="10">
    <location>
        <begin position="228"/>
        <end position="250"/>
    </location>
</feature>
<dbReference type="Gene3D" id="1.10.3720.10">
    <property type="entry name" value="MetI-like"/>
    <property type="match status" value="1"/>
</dbReference>
<evidence type="ECO:0000256" key="5">
    <source>
        <dbReference type="ARBA" id="ARBA00022475"/>
    </source>
</evidence>
<evidence type="ECO:0000256" key="4">
    <source>
        <dbReference type="ARBA" id="ARBA00022448"/>
    </source>
</evidence>
<dbReference type="Pfam" id="PF00528">
    <property type="entry name" value="BPD_transp_1"/>
    <property type="match status" value="1"/>
</dbReference>
<evidence type="ECO:0000256" key="10">
    <source>
        <dbReference type="RuleBase" id="RU363043"/>
    </source>
</evidence>
<evidence type="ECO:0000256" key="1">
    <source>
        <dbReference type="ARBA" id="ARBA00003510"/>
    </source>
</evidence>
<dbReference type="NCBIfam" id="TIGR00974">
    <property type="entry name" value="3a0107s02c"/>
    <property type="match status" value="1"/>
</dbReference>
<evidence type="ECO:0000256" key="3">
    <source>
        <dbReference type="ARBA" id="ARBA00007069"/>
    </source>
</evidence>
<evidence type="ECO:0000313" key="12">
    <source>
        <dbReference type="EMBL" id="MDO7868797.1"/>
    </source>
</evidence>
<dbReference type="PANTHER" id="PTHR42922">
    <property type="entry name" value="PHOSPHATE TRANSPORT SYSTEM PERMEASE PROTEIN PSTA"/>
    <property type="match status" value="1"/>
</dbReference>
<keyword evidence="8 10" id="KW-1133">Transmembrane helix</keyword>
<accession>A0ABT9B1R2</accession>
<comment type="caution">
    <text evidence="12">The sequence shown here is derived from an EMBL/GenBank/DDBJ whole genome shotgun (WGS) entry which is preliminary data.</text>
</comment>
<evidence type="ECO:0000256" key="2">
    <source>
        <dbReference type="ARBA" id="ARBA00004651"/>
    </source>
</evidence>
<feature type="transmembrane region" description="Helical" evidence="10">
    <location>
        <begin position="203"/>
        <end position="222"/>
    </location>
</feature>
<keyword evidence="6" id="KW-0592">Phosphate transport</keyword>
<evidence type="ECO:0000259" key="11">
    <source>
        <dbReference type="PROSITE" id="PS50928"/>
    </source>
</evidence>
<keyword evidence="13" id="KW-1185">Reference proteome</keyword>
<dbReference type="InterPro" id="IPR035906">
    <property type="entry name" value="MetI-like_sf"/>
</dbReference>
<feature type="transmembrane region" description="Helical" evidence="10">
    <location>
        <begin position="343"/>
        <end position="364"/>
    </location>
</feature>
<name>A0ABT9B1R2_9ACTN</name>
<feature type="transmembrane region" description="Helical" evidence="10">
    <location>
        <begin position="103"/>
        <end position="124"/>
    </location>
</feature>
<evidence type="ECO:0000313" key="13">
    <source>
        <dbReference type="Proteomes" id="UP001233314"/>
    </source>
</evidence>
<comment type="function">
    <text evidence="1">Part of the binding-protein-dependent transport system for phosphate; probably responsible for the translocation of the substrate across the membrane.</text>
</comment>
<comment type="subcellular location">
    <subcellularLocation>
        <location evidence="2 10">Cell membrane</location>
        <topology evidence="2 10">Multi-pass membrane protein</topology>
    </subcellularLocation>
</comment>
<dbReference type="EMBL" id="JAUQTA010000001">
    <property type="protein sequence ID" value="MDO7868797.1"/>
    <property type="molecule type" value="Genomic_DNA"/>
</dbReference>
<dbReference type="InterPro" id="IPR005672">
    <property type="entry name" value="Phosphate_PstA"/>
</dbReference>
<keyword evidence="7 10" id="KW-0812">Transmembrane</keyword>
<dbReference type="PANTHER" id="PTHR42922:SF1">
    <property type="entry name" value="PHOSPHATE TRANSPORT SYSTEM PERMEASE PROTEIN PSTA"/>
    <property type="match status" value="1"/>
</dbReference>
<proteinExistence type="inferred from homology"/>